<dbReference type="InterPro" id="IPR001563">
    <property type="entry name" value="Peptidase_S10"/>
</dbReference>
<keyword evidence="9" id="KW-1185">Reference proteome</keyword>
<dbReference type="GO" id="GO:0004185">
    <property type="term" value="F:serine-type carboxypeptidase activity"/>
    <property type="evidence" value="ECO:0007669"/>
    <property type="project" value="InterPro"/>
</dbReference>
<dbReference type="PRINTS" id="PR00724">
    <property type="entry name" value="CRBOXYPTASEC"/>
</dbReference>
<reference evidence="8" key="1">
    <citation type="journal article" date="2020" name="Stud. Mycol.">
        <title>101 Dothideomycetes genomes: a test case for predicting lifestyles and emergence of pathogens.</title>
        <authorList>
            <person name="Haridas S."/>
            <person name="Albert R."/>
            <person name="Binder M."/>
            <person name="Bloem J."/>
            <person name="Labutti K."/>
            <person name="Salamov A."/>
            <person name="Andreopoulos B."/>
            <person name="Baker S."/>
            <person name="Barry K."/>
            <person name="Bills G."/>
            <person name="Bluhm B."/>
            <person name="Cannon C."/>
            <person name="Castanera R."/>
            <person name="Culley D."/>
            <person name="Daum C."/>
            <person name="Ezra D."/>
            <person name="Gonzalez J."/>
            <person name="Henrissat B."/>
            <person name="Kuo A."/>
            <person name="Liang C."/>
            <person name="Lipzen A."/>
            <person name="Lutzoni F."/>
            <person name="Magnuson J."/>
            <person name="Mondo S."/>
            <person name="Nolan M."/>
            <person name="Ohm R."/>
            <person name="Pangilinan J."/>
            <person name="Park H.-J."/>
            <person name="Ramirez L."/>
            <person name="Alfaro M."/>
            <person name="Sun H."/>
            <person name="Tritt A."/>
            <person name="Yoshinaga Y."/>
            <person name="Zwiers L.-H."/>
            <person name="Turgeon B."/>
            <person name="Goodwin S."/>
            <person name="Spatafora J."/>
            <person name="Crous P."/>
            <person name="Grigoriev I."/>
        </authorList>
    </citation>
    <scope>NUCLEOTIDE SEQUENCE</scope>
    <source>
        <strain evidence="8">CBS 122681</strain>
    </source>
</reference>
<keyword evidence="3" id="KW-0645">Protease</keyword>
<name>A0A6A6SQQ5_9PLEO</name>
<dbReference type="GO" id="GO:0006508">
    <property type="term" value="P:proteolysis"/>
    <property type="evidence" value="ECO:0007669"/>
    <property type="project" value="UniProtKB-KW"/>
</dbReference>
<evidence type="ECO:0000256" key="2">
    <source>
        <dbReference type="ARBA" id="ARBA00022645"/>
    </source>
</evidence>
<evidence type="ECO:0000256" key="1">
    <source>
        <dbReference type="ARBA" id="ARBA00009431"/>
    </source>
</evidence>
<dbReference type="GO" id="GO:0000324">
    <property type="term" value="C:fungal-type vacuole"/>
    <property type="evidence" value="ECO:0007669"/>
    <property type="project" value="TreeGrafter"/>
</dbReference>
<organism evidence="8 9">
    <name type="scientific">Lophiostoma macrostomum CBS 122681</name>
    <dbReference type="NCBI Taxonomy" id="1314788"/>
    <lineage>
        <taxon>Eukaryota</taxon>
        <taxon>Fungi</taxon>
        <taxon>Dikarya</taxon>
        <taxon>Ascomycota</taxon>
        <taxon>Pezizomycotina</taxon>
        <taxon>Dothideomycetes</taxon>
        <taxon>Pleosporomycetidae</taxon>
        <taxon>Pleosporales</taxon>
        <taxon>Lophiostomataceae</taxon>
        <taxon>Lophiostoma</taxon>
    </lineage>
</organism>
<evidence type="ECO:0000313" key="9">
    <source>
        <dbReference type="Proteomes" id="UP000799324"/>
    </source>
</evidence>
<accession>A0A6A6SQQ5</accession>
<dbReference type="Pfam" id="PF00450">
    <property type="entry name" value="Peptidase_S10"/>
    <property type="match status" value="1"/>
</dbReference>
<sequence length="618" mass="67086">MLLHISPFLFFTSALLSSRTYASPLGTDYLTVPYADDDGTHVIDSEVVSGAKISYKETHICETTPGVRAFSGYIHLPSSALEGYEGAQTYNASMFFWYFESRNDPKNSPLSLYVGGGPGFTSLGGATFENGPCFINRDSNSTTLNEWSWNNNVNMLYIDEPVEVGFSYESLIPSTLDQLTGEVTPLVNKTDIDTNTTFVAGTLPSQNPARAANTTSNAARIVWTSTQVFIQEFPEYDTLDSRVSLWTNSYGGHWGPGFMSHFITQNEKIQDGSIESAVCDPQVLNLDTLGMTNGCIDAQIEAPFYPEMAFNNTYGLQAISEDVFHESLNNLTKSGGCNDLITECRALAAASDPENIAANDTVNAACGAASAYCWAYVQGAFVDLSGRSPFDMSLDKLAVFPPDYIIGYMNQEWVQKELGAPLNFSISSVNMPDYYFGVTGDAGKVTIDAINYVASSGLKVALIYGDRDYRCNWLGGEAVSLAMEYPSSSSFRAAGYEALTTNNTYQGGVVRQHNSISFSRVFEAGHAAGAYQPETVSKIFDRVMFNKDVATGGQDVAADADYSSTGPESSFGIKNELPESAAHECYVWDILHTCNDEEIAALANGTAVVENYILTGIE</sequence>
<evidence type="ECO:0000313" key="8">
    <source>
        <dbReference type="EMBL" id="KAF2649970.1"/>
    </source>
</evidence>
<dbReference type="PANTHER" id="PTHR11802">
    <property type="entry name" value="SERINE PROTEASE FAMILY S10 SERINE CARBOXYPEPTIDASE"/>
    <property type="match status" value="1"/>
</dbReference>
<evidence type="ECO:0000256" key="4">
    <source>
        <dbReference type="ARBA" id="ARBA00022729"/>
    </source>
</evidence>
<dbReference type="Proteomes" id="UP000799324">
    <property type="component" value="Unassembled WGS sequence"/>
</dbReference>
<evidence type="ECO:0000256" key="5">
    <source>
        <dbReference type="ARBA" id="ARBA00022801"/>
    </source>
</evidence>
<dbReference type="PANTHER" id="PTHR11802:SF189">
    <property type="entry name" value="CARBOXYPEPTIDASE"/>
    <property type="match status" value="1"/>
</dbReference>
<feature type="signal peptide" evidence="7">
    <location>
        <begin position="1"/>
        <end position="22"/>
    </location>
</feature>
<keyword evidence="2 8" id="KW-0121">Carboxypeptidase</keyword>
<dbReference type="EMBL" id="MU004471">
    <property type="protein sequence ID" value="KAF2649970.1"/>
    <property type="molecule type" value="Genomic_DNA"/>
</dbReference>
<evidence type="ECO:0000256" key="3">
    <source>
        <dbReference type="ARBA" id="ARBA00022670"/>
    </source>
</evidence>
<evidence type="ECO:0000256" key="7">
    <source>
        <dbReference type="SAM" id="SignalP"/>
    </source>
</evidence>
<dbReference type="Gene3D" id="3.40.50.1820">
    <property type="entry name" value="alpha/beta hydrolase"/>
    <property type="match status" value="1"/>
</dbReference>
<feature type="chain" id="PRO_5025332683" evidence="7">
    <location>
        <begin position="23"/>
        <end position="618"/>
    </location>
</feature>
<gene>
    <name evidence="8" type="ORF">K491DRAFT_609711</name>
</gene>
<keyword evidence="4 7" id="KW-0732">Signal</keyword>
<keyword evidence="5" id="KW-0378">Hydrolase</keyword>
<proteinExistence type="inferred from homology"/>
<protein>
    <submittedName>
        <fullName evidence="8">Putative carboxypeptidase S1</fullName>
    </submittedName>
</protein>
<dbReference type="OrthoDB" id="443318at2759"/>
<dbReference type="AlphaFoldDB" id="A0A6A6SQQ5"/>
<evidence type="ECO:0000256" key="6">
    <source>
        <dbReference type="ARBA" id="ARBA00023180"/>
    </source>
</evidence>
<dbReference type="SUPFAM" id="SSF53474">
    <property type="entry name" value="alpha/beta-Hydrolases"/>
    <property type="match status" value="1"/>
</dbReference>
<keyword evidence="6" id="KW-0325">Glycoprotein</keyword>
<comment type="similarity">
    <text evidence="1">Belongs to the peptidase S10 family.</text>
</comment>
<dbReference type="InterPro" id="IPR029058">
    <property type="entry name" value="AB_hydrolase_fold"/>
</dbReference>